<protein>
    <recommendedName>
        <fullName evidence="7">Secretory carrier-associated membrane protein</fullName>
        <shortName evidence="7">Secretory carrier membrane protein</shortName>
    </recommendedName>
</protein>
<comment type="similarity">
    <text evidence="2 7">Belongs to the SCAMP family.</text>
</comment>
<feature type="transmembrane region" description="Helical" evidence="7">
    <location>
        <begin position="178"/>
        <end position="202"/>
    </location>
</feature>
<comment type="caution">
    <text evidence="10">The sequence shown here is derived from an EMBL/GenBank/DDBJ whole genome shotgun (WGS) entry which is preliminary data.</text>
</comment>
<accession>A0A8J6CST7</accession>
<dbReference type="EMBL" id="JAHUZN010000009">
    <property type="protein sequence ID" value="KAG8483294.1"/>
    <property type="molecule type" value="Genomic_DNA"/>
</dbReference>
<dbReference type="GO" id="GO:0055038">
    <property type="term" value="C:recycling endosome membrane"/>
    <property type="evidence" value="ECO:0007669"/>
    <property type="project" value="TreeGrafter"/>
</dbReference>
<feature type="coiled-coil region" evidence="8">
    <location>
        <begin position="256"/>
        <end position="290"/>
    </location>
</feature>
<gene>
    <name evidence="10" type="ORF">CXB51_022306</name>
</gene>
<feature type="transmembrane region" description="Helical" evidence="7">
    <location>
        <begin position="97"/>
        <end position="119"/>
    </location>
</feature>
<dbReference type="GO" id="GO:0005886">
    <property type="term" value="C:plasma membrane"/>
    <property type="evidence" value="ECO:0007669"/>
    <property type="project" value="UniProtKB-SubCell"/>
</dbReference>
<keyword evidence="11" id="KW-1185">Reference proteome</keyword>
<evidence type="ECO:0000256" key="1">
    <source>
        <dbReference type="ARBA" id="ARBA00004003"/>
    </source>
</evidence>
<keyword evidence="7" id="KW-0813">Transport</keyword>
<dbReference type="GO" id="GO:0032588">
    <property type="term" value="C:trans-Golgi network membrane"/>
    <property type="evidence" value="ECO:0007669"/>
    <property type="project" value="TreeGrafter"/>
</dbReference>
<keyword evidence="8" id="KW-0175">Coiled coil</keyword>
<feature type="transmembrane region" description="Helical" evidence="7">
    <location>
        <begin position="421"/>
        <end position="441"/>
    </location>
</feature>
<dbReference type="PANTHER" id="PTHR10687">
    <property type="entry name" value="SECRETORY CARRIER-ASSOCIATED MEMBRANE PROTEIN SCAMP"/>
    <property type="match status" value="1"/>
</dbReference>
<feature type="transmembrane region" description="Helical" evidence="7">
    <location>
        <begin position="357"/>
        <end position="375"/>
    </location>
</feature>
<reference evidence="10 11" key="1">
    <citation type="journal article" date="2021" name="bioRxiv">
        <title>The Gossypium anomalum genome as a resource for cotton improvement and evolutionary analysis of hybrid incompatibility.</title>
        <authorList>
            <person name="Grover C.E."/>
            <person name="Yuan D."/>
            <person name="Arick M.A."/>
            <person name="Miller E.R."/>
            <person name="Hu G."/>
            <person name="Peterson D.G."/>
            <person name="Wendel J.F."/>
            <person name="Udall J.A."/>
        </authorList>
    </citation>
    <scope>NUCLEOTIDE SEQUENCE [LARGE SCALE GENOMIC DNA]</scope>
    <source>
        <strain evidence="10">JFW-Udall</strain>
        <tissue evidence="10">Leaf</tissue>
    </source>
</reference>
<dbReference type="GO" id="GO:0015031">
    <property type="term" value="P:protein transport"/>
    <property type="evidence" value="ECO:0007669"/>
    <property type="project" value="InterPro"/>
</dbReference>
<dbReference type="OrthoDB" id="242866at2759"/>
<evidence type="ECO:0000256" key="2">
    <source>
        <dbReference type="ARBA" id="ARBA00010482"/>
    </source>
</evidence>
<evidence type="ECO:0000256" key="5">
    <source>
        <dbReference type="ARBA" id="ARBA00023136"/>
    </source>
</evidence>
<keyword evidence="4 7" id="KW-1133">Transmembrane helix</keyword>
<feature type="transmembrane region" description="Helical" evidence="7">
    <location>
        <begin position="327"/>
        <end position="345"/>
    </location>
</feature>
<evidence type="ECO:0000256" key="9">
    <source>
        <dbReference type="SAM" id="MobiDB-lite"/>
    </source>
</evidence>
<comment type="subcellular location">
    <subcellularLocation>
        <location evidence="7">Cell membrane</location>
        <topology evidence="7">Multi-pass membrane protein</topology>
    </subcellularLocation>
    <subcellularLocation>
        <location evidence="7">Cytoplasmic vesicle</location>
        <location evidence="7">Secretory vesicle membrane</location>
        <topology evidence="7">Multi-pass membrane protein</topology>
    </subcellularLocation>
</comment>
<evidence type="ECO:0000256" key="4">
    <source>
        <dbReference type="ARBA" id="ARBA00022989"/>
    </source>
</evidence>
<feature type="transmembrane region" description="Helical" evidence="7">
    <location>
        <begin position="131"/>
        <end position="158"/>
    </location>
</feature>
<organism evidence="10 11">
    <name type="scientific">Gossypium anomalum</name>
    <dbReference type="NCBI Taxonomy" id="47600"/>
    <lineage>
        <taxon>Eukaryota</taxon>
        <taxon>Viridiplantae</taxon>
        <taxon>Streptophyta</taxon>
        <taxon>Embryophyta</taxon>
        <taxon>Tracheophyta</taxon>
        <taxon>Spermatophyta</taxon>
        <taxon>Magnoliopsida</taxon>
        <taxon>eudicotyledons</taxon>
        <taxon>Gunneridae</taxon>
        <taxon>Pentapetalae</taxon>
        <taxon>rosids</taxon>
        <taxon>malvids</taxon>
        <taxon>Malvales</taxon>
        <taxon>Malvaceae</taxon>
        <taxon>Malvoideae</taxon>
        <taxon>Gossypium</taxon>
    </lineage>
</organism>
<evidence type="ECO:0000256" key="8">
    <source>
        <dbReference type="SAM" id="Coils"/>
    </source>
</evidence>
<dbReference type="AlphaFoldDB" id="A0A8J6CST7"/>
<feature type="compositionally biased region" description="Basic and acidic residues" evidence="9">
    <location>
        <begin position="1"/>
        <end position="12"/>
    </location>
</feature>
<evidence type="ECO:0000256" key="6">
    <source>
        <dbReference type="ARBA" id="ARBA00023329"/>
    </source>
</evidence>
<name>A0A8J6CST7_9ROSI</name>
<evidence type="ECO:0000313" key="11">
    <source>
        <dbReference type="Proteomes" id="UP000701853"/>
    </source>
</evidence>
<keyword evidence="5 7" id="KW-0472">Membrane</keyword>
<sequence length="471" mass="53749">MAAHHDKNPFHNEEDDQVNPFSEVKKKEEALARAGVFLDIKNWPPFFPIIHHDIANEIPDYLHRMQYVAFATLLGMILCLVWNVISVSAASLKGRGIVIWFLAIIYLLVGVPGAYFLWYRPLYRACRKDSAFRFGWFFIFYMVHICFCIFAAVAPPIFRQGFSLPGILSALDAMSQSAILGILYFIGFGLFSAEALLSIWVFQRVYRFFRGTGKAAEAKSRAARGRAMAAAIPLVSIEILQTLLMAAHHDKNPFDREEDDQYLKRKERELEAKEAEIRKREEEVKKKEEALARAGVFLDIKNWPPFLPIIHLDIANEIPDYLHRMQYVAFATFLGVILCLLWNVISVSAASLKRRGIEIWFLAMIYLVVGYLESIFCGTAHYILHIYFCIFVAPPIFYQGLSLPEILSALYVWSHNTLVGIFYFVGFGFFCAEALLSIWVIQRAYRFFRGTGKATEAKSRAARGIAMAAES</sequence>
<evidence type="ECO:0000256" key="3">
    <source>
        <dbReference type="ARBA" id="ARBA00022692"/>
    </source>
</evidence>
<dbReference type="InterPro" id="IPR007273">
    <property type="entry name" value="SCAMP"/>
</dbReference>
<dbReference type="Proteomes" id="UP000701853">
    <property type="component" value="Chromosome 9"/>
</dbReference>
<keyword evidence="6 7" id="KW-0968">Cytoplasmic vesicle</keyword>
<evidence type="ECO:0000256" key="7">
    <source>
        <dbReference type="RuleBase" id="RU363122"/>
    </source>
</evidence>
<keyword evidence="7" id="KW-1003">Cell membrane</keyword>
<dbReference type="Pfam" id="PF04144">
    <property type="entry name" value="SCAMP"/>
    <property type="match status" value="2"/>
</dbReference>
<proteinExistence type="inferred from homology"/>
<dbReference type="PANTHER" id="PTHR10687:SF51">
    <property type="entry name" value="SECRETORY CARRIER-ASSOCIATED MEMBRANE PROTEIN"/>
    <property type="match status" value="1"/>
</dbReference>
<feature type="transmembrane region" description="Helical" evidence="7">
    <location>
        <begin position="382"/>
        <end position="401"/>
    </location>
</feature>
<keyword evidence="3 7" id="KW-0812">Transmembrane</keyword>
<evidence type="ECO:0000313" key="10">
    <source>
        <dbReference type="EMBL" id="KAG8483294.1"/>
    </source>
</evidence>
<comment type="caution">
    <text evidence="7">Lacks conserved residue(s) required for the propagation of feature annotation.</text>
</comment>
<feature type="transmembrane region" description="Helical" evidence="7">
    <location>
        <begin position="67"/>
        <end position="85"/>
    </location>
</feature>
<dbReference type="GO" id="GO:0030658">
    <property type="term" value="C:transport vesicle membrane"/>
    <property type="evidence" value="ECO:0007669"/>
    <property type="project" value="UniProtKB-SubCell"/>
</dbReference>
<comment type="function">
    <text evidence="1 7">Probably involved in membrane trafficking.</text>
</comment>
<feature type="region of interest" description="Disordered" evidence="9">
    <location>
        <begin position="1"/>
        <end position="20"/>
    </location>
</feature>